<protein>
    <recommendedName>
        <fullName evidence="4">DUF4190 domain-containing protein</fullName>
    </recommendedName>
</protein>
<gene>
    <name evidence="2" type="ORF">H9763_04540</name>
</gene>
<dbReference type="EMBL" id="DWXE01000015">
    <property type="protein sequence ID" value="HJB90720.1"/>
    <property type="molecule type" value="Genomic_DNA"/>
</dbReference>
<evidence type="ECO:0008006" key="4">
    <source>
        <dbReference type="Google" id="ProtNLM"/>
    </source>
</evidence>
<keyword evidence="1" id="KW-0812">Transmembrane</keyword>
<comment type="caution">
    <text evidence="2">The sequence shown here is derived from an EMBL/GenBank/DDBJ whole genome shotgun (WGS) entry which is preliminary data.</text>
</comment>
<dbReference type="AlphaFoldDB" id="A0A9D2MRM0"/>
<proteinExistence type="predicted"/>
<evidence type="ECO:0000313" key="2">
    <source>
        <dbReference type="EMBL" id="HJB90720.1"/>
    </source>
</evidence>
<reference evidence="2" key="2">
    <citation type="submission" date="2021-04" db="EMBL/GenBank/DDBJ databases">
        <authorList>
            <person name="Gilroy R."/>
        </authorList>
    </citation>
    <scope>NUCLEOTIDE SEQUENCE</scope>
    <source>
        <strain evidence="2">USAMLcec3-2134</strain>
    </source>
</reference>
<dbReference type="Proteomes" id="UP000886883">
    <property type="component" value="Unassembled WGS sequence"/>
</dbReference>
<evidence type="ECO:0000313" key="3">
    <source>
        <dbReference type="Proteomes" id="UP000886883"/>
    </source>
</evidence>
<keyword evidence="1" id="KW-1133">Transmembrane helix</keyword>
<name>A0A9D2MRM0_9FIRM</name>
<feature type="transmembrane region" description="Helical" evidence="1">
    <location>
        <begin position="24"/>
        <end position="57"/>
    </location>
</feature>
<organism evidence="2 3">
    <name type="scientific">Candidatus Eisenbergiella merdigallinarum</name>
    <dbReference type="NCBI Taxonomy" id="2838552"/>
    <lineage>
        <taxon>Bacteria</taxon>
        <taxon>Bacillati</taxon>
        <taxon>Bacillota</taxon>
        <taxon>Clostridia</taxon>
        <taxon>Lachnospirales</taxon>
        <taxon>Lachnospiraceae</taxon>
        <taxon>Eisenbergiella</taxon>
    </lineage>
</organism>
<evidence type="ECO:0000256" key="1">
    <source>
        <dbReference type="SAM" id="Phobius"/>
    </source>
</evidence>
<accession>A0A9D2MRM0</accession>
<reference evidence="2" key="1">
    <citation type="journal article" date="2021" name="PeerJ">
        <title>Extensive microbial diversity within the chicken gut microbiome revealed by metagenomics and culture.</title>
        <authorList>
            <person name="Gilroy R."/>
            <person name="Ravi A."/>
            <person name="Getino M."/>
            <person name="Pursley I."/>
            <person name="Horton D.L."/>
            <person name="Alikhan N.F."/>
            <person name="Baker D."/>
            <person name="Gharbi K."/>
            <person name="Hall N."/>
            <person name="Watson M."/>
            <person name="Adriaenssens E.M."/>
            <person name="Foster-Nyarko E."/>
            <person name="Jarju S."/>
            <person name="Secka A."/>
            <person name="Antonio M."/>
            <person name="Oren A."/>
            <person name="Chaudhuri R.R."/>
            <person name="La Ragione R."/>
            <person name="Hildebrand F."/>
            <person name="Pallen M.J."/>
        </authorList>
    </citation>
    <scope>NUCLEOTIDE SEQUENCE</scope>
    <source>
        <strain evidence="2">USAMLcec3-2134</strain>
    </source>
</reference>
<keyword evidence="1" id="KW-0472">Membrane</keyword>
<feature type="transmembrane region" description="Helical" evidence="1">
    <location>
        <begin position="69"/>
        <end position="96"/>
    </location>
</feature>
<sequence>MDHMELENGINQARRPEPGRGFAVASLALGAAAFLCIFTMTLLPTIFLGCLSILFGILSRGNQRKPGNYALTGIIVSSCALVINFAMGALSFYTVFSNPEMTAQYWQMVDDTYEQMTGMGIEEILESYGVDPADLR</sequence>